<dbReference type="InterPro" id="IPR052745">
    <property type="entry name" value="G3P_Oxidase/Oxidoreductase"/>
</dbReference>
<proteinExistence type="predicted"/>
<dbReference type="Gene3D" id="3.30.9.10">
    <property type="entry name" value="D-Amino Acid Oxidase, subunit A, domain 2"/>
    <property type="match status" value="1"/>
</dbReference>
<dbReference type="OrthoDB" id="9801699at2"/>
<feature type="domain" description="FAD dependent oxidoreductase" evidence="1">
    <location>
        <begin position="3"/>
        <end position="352"/>
    </location>
</feature>
<dbReference type="Gene3D" id="3.50.50.60">
    <property type="entry name" value="FAD/NAD(P)-binding domain"/>
    <property type="match status" value="1"/>
</dbReference>
<organism evidence="3 4">
    <name type="scientific">Acetatifactor muris</name>
    <dbReference type="NCBI Taxonomy" id="879566"/>
    <lineage>
        <taxon>Bacteria</taxon>
        <taxon>Bacillati</taxon>
        <taxon>Bacillota</taxon>
        <taxon>Clostridia</taxon>
        <taxon>Lachnospirales</taxon>
        <taxon>Lachnospiraceae</taxon>
        <taxon>Acetatifactor</taxon>
    </lineage>
</organism>
<dbReference type="Pfam" id="PF04324">
    <property type="entry name" value="Fer2_BFD"/>
    <property type="match status" value="1"/>
</dbReference>
<gene>
    <name evidence="3" type="primary">lhgO</name>
    <name evidence="3" type="ORF">AMURIS_01304</name>
</gene>
<feature type="domain" description="BFD-like [2Fe-2S]-binding" evidence="2">
    <location>
        <begin position="397"/>
        <end position="451"/>
    </location>
</feature>
<dbReference type="Proteomes" id="UP000236311">
    <property type="component" value="Unassembled WGS sequence"/>
</dbReference>
<evidence type="ECO:0000313" key="4">
    <source>
        <dbReference type="Proteomes" id="UP000236311"/>
    </source>
</evidence>
<dbReference type="InterPro" id="IPR036188">
    <property type="entry name" value="FAD/NAD-bd_sf"/>
</dbReference>
<dbReference type="InterPro" id="IPR006076">
    <property type="entry name" value="FAD-dep_OxRdtase"/>
</dbReference>
<evidence type="ECO:0000259" key="2">
    <source>
        <dbReference type="Pfam" id="PF04324"/>
    </source>
</evidence>
<dbReference type="SUPFAM" id="SSF51905">
    <property type="entry name" value="FAD/NAD(P)-binding domain"/>
    <property type="match status" value="1"/>
</dbReference>
<sequence>MVDVVIIGAGVIGAMTARELCKNRLSVCVVERANDGAAGASRANSGIVHAGFDAEPGTLKARLNVAGSEKMEHIAEELGVPYKRNGSLVLGYNDEDKAALEKLYRQGQENGVRDLELLNQEQLREAEPGVSRQATWALHAPTGAIICPYELTIAALGNAMDNGAEFLRNFQVTKIQETEEAMVLHAADGRQVEARYVVNAAGTFADRIAAMLGDDSFSICPRRGEYLLLDRECGGMVHHTLFRTPTKKGKGVLVTPTVDGNLLLGPTAEAQEDPESAETTAAGLAEIISQTGSEAEGIPFRQVITSFAGLRATGSTGDFIIRPWGKRTVHAAGMESPGLSASPAAAEYVVELLRGLGLKTVPREDFQPRRKAAHWFRELSLEEKDAYIREHPVYGKMVCRCETVSEGEILEAIRRAPQALDLDSVKRRTRSGMGRCQGGFCSPRIVELLAEEQGIAFEQVTKSGKGSYLNIGRTKGGEQA</sequence>
<dbReference type="InterPro" id="IPR007419">
    <property type="entry name" value="BFD-like_2Fe2S-bd_dom"/>
</dbReference>
<dbReference type="EMBL" id="OFSM01000005">
    <property type="protein sequence ID" value="SOY28594.1"/>
    <property type="molecule type" value="Genomic_DNA"/>
</dbReference>
<dbReference type="Pfam" id="PF01266">
    <property type="entry name" value="DAO"/>
    <property type="match status" value="1"/>
</dbReference>
<dbReference type="PANTHER" id="PTHR42720">
    <property type="entry name" value="GLYCEROL-3-PHOSPHATE DEHYDROGENASE"/>
    <property type="match status" value="1"/>
</dbReference>
<dbReference type="RefSeq" id="WP_103238669.1">
    <property type="nucleotide sequence ID" value="NZ_JANJZD010000005.1"/>
</dbReference>
<keyword evidence="3" id="KW-0560">Oxidoreductase</keyword>
<evidence type="ECO:0000313" key="3">
    <source>
        <dbReference type="EMBL" id="SOY28594.1"/>
    </source>
</evidence>
<reference evidence="3 4" key="1">
    <citation type="submission" date="2018-01" db="EMBL/GenBank/DDBJ databases">
        <authorList>
            <person name="Gaut B.S."/>
            <person name="Morton B.R."/>
            <person name="Clegg M.T."/>
            <person name="Duvall M.R."/>
        </authorList>
    </citation>
    <scope>NUCLEOTIDE SEQUENCE [LARGE SCALE GENOMIC DNA]</scope>
    <source>
        <strain evidence="3">GP69</strain>
    </source>
</reference>
<protein>
    <submittedName>
        <fullName evidence="3">L-2-hydroxyglutarate oxidase LhgO</fullName>
        <ecNumber evidence="3">1.1.3.15</ecNumber>
    </submittedName>
</protein>
<dbReference type="PANTHER" id="PTHR42720:SF1">
    <property type="entry name" value="GLYCEROL 3-PHOSPHATE OXIDASE"/>
    <property type="match status" value="1"/>
</dbReference>
<dbReference type="CDD" id="cd19946">
    <property type="entry name" value="GlpA-like_Fer2_BFD-like"/>
    <property type="match status" value="1"/>
</dbReference>
<dbReference type="Gene3D" id="1.10.10.1100">
    <property type="entry name" value="BFD-like [2Fe-2S]-binding domain"/>
    <property type="match status" value="1"/>
</dbReference>
<dbReference type="AlphaFoldDB" id="A0A2K4ZDQ6"/>
<keyword evidence="4" id="KW-1185">Reference proteome</keyword>
<dbReference type="InterPro" id="IPR041854">
    <property type="entry name" value="BFD-like_2Fe2S-bd_dom_sf"/>
</dbReference>
<dbReference type="GO" id="GO:0003973">
    <property type="term" value="F:(S)-2-hydroxy-acid oxidase activity"/>
    <property type="evidence" value="ECO:0007669"/>
    <property type="project" value="UniProtKB-EC"/>
</dbReference>
<dbReference type="SUPFAM" id="SSF54373">
    <property type="entry name" value="FAD-linked reductases, C-terminal domain"/>
    <property type="match status" value="1"/>
</dbReference>
<name>A0A2K4ZDQ6_9FIRM</name>
<dbReference type="EC" id="1.1.3.15" evidence="3"/>
<evidence type="ECO:0000259" key="1">
    <source>
        <dbReference type="Pfam" id="PF01266"/>
    </source>
</evidence>
<accession>A0A2K4ZDQ6</accession>